<accession>A0A7J0DNX8</accession>
<dbReference type="OrthoDB" id="260519at2759"/>
<keyword evidence="5" id="KW-1133">Transmembrane helix</keyword>
<keyword evidence="8" id="KW-1185">Reference proteome</keyword>
<reference evidence="8" key="1">
    <citation type="submission" date="2019-07" db="EMBL/GenBank/DDBJ databases">
        <title>De Novo Assembly of kiwifruit Actinidia rufa.</title>
        <authorList>
            <person name="Sugita-Konishi S."/>
            <person name="Sato K."/>
            <person name="Mori E."/>
            <person name="Abe Y."/>
            <person name="Kisaki G."/>
            <person name="Hamano K."/>
            <person name="Suezawa K."/>
            <person name="Otani M."/>
            <person name="Fukuda T."/>
            <person name="Manabe T."/>
            <person name="Gomi K."/>
            <person name="Tabuchi M."/>
            <person name="Akimitsu K."/>
            <person name="Kataoka I."/>
        </authorList>
    </citation>
    <scope>NUCLEOTIDE SEQUENCE [LARGE SCALE GENOMIC DNA]</scope>
    <source>
        <strain evidence="8">cv. Fuchu</strain>
    </source>
</reference>
<feature type="domain" description="Cytochrome b5 heme-binding" evidence="6">
    <location>
        <begin position="122"/>
        <end position="175"/>
    </location>
</feature>
<keyword evidence="5" id="KW-0812">Transmembrane</keyword>
<keyword evidence="3 5" id="KW-0408">Iron</keyword>
<evidence type="ECO:0000256" key="3">
    <source>
        <dbReference type="ARBA" id="ARBA00023004"/>
    </source>
</evidence>
<evidence type="ECO:0000313" key="7">
    <source>
        <dbReference type="EMBL" id="GFS39344.1"/>
    </source>
</evidence>
<keyword evidence="5" id="KW-0472">Membrane</keyword>
<evidence type="ECO:0000259" key="6">
    <source>
        <dbReference type="PROSITE" id="PS50255"/>
    </source>
</evidence>
<dbReference type="PANTHER" id="PTHR19359">
    <property type="entry name" value="CYTOCHROME B5"/>
    <property type="match status" value="1"/>
</dbReference>
<evidence type="ECO:0000313" key="8">
    <source>
        <dbReference type="Proteomes" id="UP000585474"/>
    </source>
</evidence>
<evidence type="ECO:0000256" key="1">
    <source>
        <dbReference type="ARBA" id="ARBA00022617"/>
    </source>
</evidence>
<dbReference type="SUPFAM" id="SSF55856">
    <property type="entry name" value="Cytochrome b5-like heme/steroid binding domain"/>
    <property type="match status" value="1"/>
</dbReference>
<keyword evidence="1 5" id="KW-0349">Heme</keyword>
<proteinExistence type="inferred from homology"/>
<dbReference type="InterPro" id="IPR018506">
    <property type="entry name" value="Cyt_B5_heme-BS"/>
</dbReference>
<evidence type="ECO:0000256" key="5">
    <source>
        <dbReference type="RuleBase" id="RU362121"/>
    </source>
</evidence>
<dbReference type="GO" id="GO:0046872">
    <property type="term" value="F:metal ion binding"/>
    <property type="evidence" value="ECO:0007669"/>
    <property type="project" value="UniProtKB-UniRule"/>
</dbReference>
<protein>
    <submittedName>
        <fullName evidence="7">Cytochrome B5 isoform E</fullName>
    </submittedName>
</protein>
<evidence type="ECO:0000256" key="4">
    <source>
        <dbReference type="ARBA" id="ARBA00038168"/>
    </source>
</evidence>
<dbReference type="Pfam" id="PF00173">
    <property type="entry name" value="Cyt-b5"/>
    <property type="match status" value="1"/>
</dbReference>
<feature type="transmembrane region" description="Helical" evidence="5">
    <location>
        <begin position="201"/>
        <end position="220"/>
    </location>
</feature>
<gene>
    <name evidence="7" type="ORF">Acr_00g0062410</name>
</gene>
<dbReference type="PRINTS" id="PR00363">
    <property type="entry name" value="CYTOCHROMEB5"/>
</dbReference>
<dbReference type="EMBL" id="BJWL01000329">
    <property type="protein sequence ID" value="GFS39344.1"/>
    <property type="molecule type" value="Genomic_DNA"/>
</dbReference>
<dbReference type="PROSITE" id="PS50255">
    <property type="entry name" value="CYTOCHROME_B5_2"/>
    <property type="match status" value="1"/>
</dbReference>
<comment type="similarity">
    <text evidence="4 5">Belongs to the cytochrome b5 family.</text>
</comment>
<dbReference type="AlphaFoldDB" id="A0A7J0DNX8"/>
<dbReference type="PANTHER" id="PTHR19359:SF139">
    <property type="entry name" value="CYTOCHROME B5-LIKE"/>
    <property type="match status" value="1"/>
</dbReference>
<keyword evidence="2 5" id="KW-0479">Metal-binding</keyword>
<evidence type="ECO:0000256" key="2">
    <source>
        <dbReference type="ARBA" id="ARBA00022723"/>
    </source>
</evidence>
<dbReference type="GO" id="GO:0020037">
    <property type="term" value="F:heme binding"/>
    <property type="evidence" value="ECO:0007669"/>
    <property type="project" value="UniProtKB-UniRule"/>
</dbReference>
<dbReference type="GO" id="GO:0016020">
    <property type="term" value="C:membrane"/>
    <property type="evidence" value="ECO:0007669"/>
    <property type="project" value="TreeGrafter"/>
</dbReference>
<dbReference type="SMART" id="SM01117">
    <property type="entry name" value="Cyt-b5"/>
    <property type="match status" value="1"/>
</dbReference>
<dbReference type="Gene3D" id="3.10.120.10">
    <property type="entry name" value="Cytochrome b5-like heme/steroid binding domain"/>
    <property type="match status" value="1"/>
</dbReference>
<dbReference type="InterPro" id="IPR036400">
    <property type="entry name" value="Cyt_B5-like_heme/steroid_sf"/>
</dbReference>
<dbReference type="Proteomes" id="UP000585474">
    <property type="component" value="Unassembled WGS sequence"/>
</dbReference>
<organism evidence="7 8">
    <name type="scientific">Actinidia rufa</name>
    <dbReference type="NCBI Taxonomy" id="165716"/>
    <lineage>
        <taxon>Eukaryota</taxon>
        <taxon>Viridiplantae</taxon>
        <taxon>Streptophyta</taxon>
        <taxon>Embryophyta</taxon>
        <taxon>Tracheophyta</taxon>
        <taxon>Spermatophyta</taxon>
        <taxon>Magnoliopsida</taxon>
        <taxon>eudicotyledons</taxon>
        <taxon>Gunneridae</taxon>
        <taxon>Pentapetalae</taxon>
        <taxon>asterids</taxon>
        <taxon>Ericales</taxon>
        <taxon>Actinidiaceae</taxon>
        <taxon>Actinidia</taxon>
    </lineage>
</organism>
<dbReference type="InterPro" id="IPR001199">
    <property type="entry name" value="Cyt_B5-like_heme/steroid-bd"/>
</dbReference>
<dbReference type="InterPro" id="IPR050668">
    <property type="entry name" value="Cytochrome_b5"/>
</dbReference>
<sequence length="228" mass="24138">MTGQGGAALVEGEPTSLTNPCYSLQDGAILDLPIASGDLESGQAAESIVEGSFLGYTWRRAPCAAPFEKARCDPCAFVRLAPFTTLLGIDFNKTGTARSQEGSLARRLGSQGRSLTRDLEAGVVYDITSFLDDHPGGDEVLITATAKDATDEFEDVGHSDSAREMMSKYFVGVVDSSTLPAKAQYKPPQASSAADQGAGNLIKILQFVIPLLILGLAFALKQFGKKDQ</sequence>
<dbReference type="PROSITE" id="PS00191">
    <property type="entry name" value="CYTOCHROME_B5_1"/>
    <property type="match status" value="1"/>
</dbReference>
<comment type="caution">
    <text evidence="7">The sequence shown here is derived from an EMBL/GenBank/DDBJ whole genome shotgun (WGS) entry which is preliminary data.</text>
</comment>
<name>A0A7J0DNX8_9ERIC</name>